<feature type="compositionally biased region" description="Low complexity" evidence="2">
    <location>
        <begin position="134"/>
        <end position="150"/>
    </location>
</feature>
<feature type="compositionally biased region" description="Low complexity" evidence="2">
    <location>
        <begin position="565"/>
        <end position="576"/>
    </location>
</feature>
<feature type="coiled-coil region" evidence="1">
    <location>
        <begin position="307"/>
        <end position="362"/>
    </location>
</feature>
<evidence type="ECO:0000313" key="3">
    <source>
        <dbReference type="EMBL" id="KAG0657720.1"/>
    </source>
</evidence>
<dbReference type="OrthoDB" id="2530209at2759"/>
<feature type="region of interest" description="Disordered" evidence="2">
    <location>
        <begin position="678"/>
        <end position="722"/>
    </location>
</feature>
<keyword evidence="4" id="KW-1185">Reference proteome</keyword>
<sequence>MQSSLASPPLFAGLDDLYEPVDAQQLQDDSPLLLQEEMLDLMNMNPVFGAGDDQTTFYQAPSGIEAAGNGQPLVHIMDMDEDEYADDEVTPLERPPVTMRARPSTIGRMLFPSRLTGDKAPHQRAKRLSAPIRSAHTSAAPIASPASRRLSLPDSGAIAQAQSPNSTSRPDAVLLALPAAKQLQSEKTRLRELQTVNAQQQDAQVQATGRIQELERALEKARLEQEGWQAEAQQLAARLEAAGPSSAPVVAPTSPNSLANAPQVSDRIAELERALALESSKRRRGKELQSKLRCELVNRRWKEKWEVELLERVERELEIKIVQLEAQVVLDEYEREMERLERAEAEENLAVQTRQVANLTASRQILLTSFRTSEQTVTTLRSDLSALRSELDASASASAQRIGELEAQVEELDEVKDELATQKKELERLEKGGKKGDLERQKELEKERKELEKERKELEKERAKREKLESEVKALKTQLKTTESALKAAEKAKALQGKAALDRSSSTIKATPHATSNVEQDATDQDEVDDAAADEPVDDAAESEAVEPEPEPEEAAYKPSKSKSRSAPAPKPAAAVKEPKKSKAAAVEVEAAAAPEAGSEASEAESAPPTPKKAAPKAADPPKKRKADVLGDKSTNARASQRGDEGAGLGLGLKVKKAKKAADGSKVSALAFAFGADSDDDATAASNKSKKNKKKRAVDGGDDDDEGQLQKKQTKKRTLLGPRKKFDWTAEVSLAAEGLHPDTAGARLLTFAPPSLEQSANIDSMIPIDLSPIKKQPGKKTTGLFNSFLSGPPTKASFF</sequence>
<feature type="region of interest" description="Disordered" evidence="2">
    <location>
        <begin position="430"/>
        <end position="472"/>
    </location>
</feature>
<accession>A0A9P6VYQ7</accession>
<evidence type="ECO:0000313" key="4">
    <source>
        <dbReference type="Proteomes" id="UP000777482"/>
    </source>
</evidence>
<name>A0A9P6VYQ7_RHOMI</name>
<organism evidence="3 4">
    <name type="scientific">Rhodotorula mucilaginosa</name>
    <name type="common">Yeast</name>
    <name type="synonym">Rhodotorula rubra</name>
    <dbReference type="NCBI Taxonomy" id="5537"/>
    <lineage>
        <taxon>Eukaryota</taxon>
        <taxon>Fungi</taxon>
        <taxon>Dikarya</taxon>
        <taxon>Basidiomycota</taxon>
        <taxon>Pucciniomycotina</taxon>
        <taxon>Microbotryomycetes</taxon>
        <taxon>Sporidiobolales</taxon>
        <taxon>Sporidiobolaceae</taxon>
        <taxon>Rhodotorula</taxon>
    </lineage>
</organism>
<reference evidence="3 4" key="1">
    <citation type="submission" date="2020-11" db="EMBL/GenBank/DDBJ databases">
        <title>Kefir isolates.</title>
        <authorList>
            <person name="Marcisauskas S."/>
            <person name="Kim Y."/>
            <person name="Blasche S."/>
        </authorList>
    </citation>
    <scope>NUCLEOTIDE SEQUENCE [LARGE SCALE GENOMIC DNA]</scope>
    <source>
        <strain evidence="3 4">KR</strain>
    </source>
</reference>
<keyword evidence="1" id="KW-0175">Coiled coil</keyword>
<proteinExistence type="predicted"/>
<feature type="coiled-coil region" evidence="1">
    <location>
        <begin position="183"/>
        <end position="238"/>
    </location>
</feature>
<evidence type="ECO:0000256" key="2">
    <source>
        <dbReference type="SAM" id="MobiDB-lite"/>
    </source>
</evidence>
<dbReference type="EMBL" id="PUHQ01000077">
    <property type="protein sequence ID" value="KAG0657720.1"/>
    <property type="molecule type" value="Genomic_DNA"/>
</dbReference>
<dbReference type="AlphaFoldDB" id="A0A9P6VYQ7"/>
<evidence type="ECO:0000256" key="1">
    <source>
        <dbReference type="SAM" id="Coils"/>
    </source>
</evidence>
<feature type="region of interest" description="Disordered" evidence="2">
    <location>
        <begin position="489"/>
        <end position="664"/>
    </location>
</feature>
<feature type="compositionally biased region" description="Polar residues" evidence="2">
    <location>
        <begin position="503"/>
        <end position="517"/>
    </location>
</feature>
<gene>
    <name evidence="3" type="ORF">C6P46_006276</name>
</gene>
<feature type="compositionally biased region" description="Acidic residues" evidence="2">
    <location>
        <begin position="521"/>
        <end position="554"/>
    </location>
</feature>
<feature type="compositionally biased region" description="Low complexity" evidence="2">
    <location>
        <begin position="584"/>
        <end position="618"/>
    </location>
</feature>
<feature type="compositionally biased region" description="Polar residues" evidence="2">
    <location>
        <begin position="160"/>
        <end position="169"/>
    </location>
</feature>
<feature type="region of interest" description="Disordered" evidence="2">
    <location>
        <begin position="111"/>
        <end position="170"/>
    </location>
</feature>
<protein>
    <submittedName>
        <fullName evidence="3">Uncharacterized protein</fullName>
    </submittedName>
</protein>
<comment type="caution">
    <text evidence="3">The sequence shown here is derived from an EMBL/GenBank/DDBJ whole genome shotgun (WGS) entry which is preliminary data.</text>
</comment>
<dbReference type="Proteomes" id="UP000777482">
    <property type="component" value="Unassembled WGS sequence"/>
</dbReference>